<keyword evidence="3 7" id="KW-0812">Transmembrane</keyword>
<evidence type="ECO:0000256" key="6">
    <source>
        <dbReference type="ARBA" id="ARBA00023136"/>
    </source>
</evidence>
<organism evidence="9 10">
    <name type="scientific">Taxus chinensis</name>
    <name type="common">Chinese yew</name>
    <name type="synonym">Taxus wallichiana var. chinensis</name>
    <dbReference type="NCBI Taxonomy" id="29808"/>
    <lineage>
        <taxon>Eukaryota</taxon>
        <taxon>Viridiplantae</taxon>
        <taxon>Streptophyta</taxon>
        <taxon>Embryophyta</taxon>
        <taxon>Tracheophyta</taxon>
        <taxon>Spermatophyta</taxon>
        <taxon>Pinopsida</taxon>
        <taxon>Pinidae</taxon>
        <taxon>Conifers II</taxon>
        <taxon>Cupressales</taxon>
        <taxon>Taxaceae</taxon>
        <taxon>Taxus</taxon>
    </lineage>
</organism>
<protein>
    <recommendedName>
        <fullName evidence="8">Amino acid transporter transmembrane domain-containing protein</fullName>
    </recommendedName>
</protein>
<feature type="transmembrane region" description="Helical" evidence="7">
    <location>
        <begin position="42"/>
        <end position="62"/>
    </location>
</feature>
<keyword evidence="5 7" id="KW-1133">Transmembrane helix</keyword>
<sequence>MYSNVAPQGELRLNHFIIIVAAVIMVLSQLPSFHSLRYINLASLLLSLGYTLCVVIAVILAGHSQHHPPRDYSLKDSKVVRVFNAFNAMSILGTVFGNGILPEIQATVAPPATGKMLKGLCMCYAVMLVACYSVAISGYWAFGNTAQSNILQSLLPDQGPALAPTWLLGLSVFFILFQLLAIALVYAQVAFEIMEKKSSDVKKGMFAARNLIPRMFLRSVYIVICAVFAAMLPFFGDINALVGAVGFIPLDFILPMLLYYKSFRPAPNSATFWINNAIMVIFTGVGILGAISSVRQIALDAKRYKLFSNNVLD</sequence>
<proteinExistence type="predicted"/>
<keyword evidence="2" id="KW-0813">Transport</keyword>
<comment type="caution">
    <text evidence="9">The sequence shown here is derived from an EMBL/GenBank/DDBJ whole genome shotgun (WGS) entry which is preliminary data.</text>
</comment>
<dbReference type="Pfam" id="PF01490">
    <property type="entry name" value="Aa_trans"/>
    <property type="match status" value="1"/>
</dbReference>
<evidence type="ECO:0000256" key="7">
    <source>
        <dbReference type="SAM" id="Phobius"/>
    </source>
</evidence>
<feature type="transmembrane region" description="Helical" evidence="7">
    <location>
        <begin position="241"/>
        <end position="260"/>
    </location>
</feature>
<keyword evidence="4" id="KW-0029">Amino-acid transport</keyword>
<dbReference type="EMBL" id="JAHRHJ020000005">
    <property type="protein sequence ID" value="KAH9313856.1"/>
    <property type="molecule type" value="Genomic_DNA"/>
</dbReference>
<keyword evidence="6 7" id="KW-0472">Membrane</keyword>
<gene>
    <name evidence="9" type="ORF">KI387_022483</name>
</gene>
<dbReference type="AlphaFoldDB" id="A0AA38G0R7"/>
<evidence type="ECO:0000256" key="5">
    <source>
        <dbReference type="ARBA" id="ARBA00022989"/>
    </source>
</evidence>
<comment type="subcellular location">
    <subcellularLocation>
        <location evidence="1">Membrane</location>
    </subcellularLocation>
</comment>
<feature type="transmembrane region" description="Helical" evidence="7">
    <location>
        <begin position="215"/>
        <end position="235"/>
    </location>
</feature>
<dbReference type="GO" id="GO:0006865">
    <property type="term" value="P:amino acid transport"/>
    <property type="evidence" value="ECO:0007669"/>
    <property type="project" value="UniProtKB-KW"/>
</dbReference>
<feature type="transmembrane region" description="Helical" evidence="7">
    <location>
        <begin position="162"/>
        <end position="194"/>
    </location>
</feature>
<dbReference type="PANTHER" id="PTHR48017">
    <property type="entry name" value="OS05G0424000 PROTEIN-RELATED"/>
    <property type="match status" value="1"/>
</dbReference>
<reference evidence="9 10" key="1">
    <citation type="journal article" date="2021" name="Nat. Plants">
        <title>The Taxus genome provides insights into paclitaxel biosynthesis.</title>
        <authorList>
            <person name="Xiong X."/>
            <person name="Gou J."/>
            <person name="Liao Q."/>
            <person name="Li Y."/>
            <person name="Zhou Q."/>
            <person name="Bi G."/>
            <person name="Li C."/>
            <person name="Du R."/>
            <person name="Wang X."/>
            <person name="Sun T."/>
            <person name="Guo L."/>
            <person name="Liang H."/>
            <person name="Lu P."/>
            <person name="Wu Y."/>
            <person name="Zhang Z."/>
            <person name="Ro D.K."/>
            <person name="Shang Y."/>
            <person name="Huang S."/>
            <person name="Yan J."/>
        </authorList>
    </citation>
    <scope>NUCLEOTIDE SEQUENCE [LARGE SCALE GENOMIC DNA]</scope>
    <source>
        <strain evidence="9">Ta-2019</strain>
    </source>
</reference>
<evidence type="ECO:0000259" key="8">
    <source>
        <dbReference type="Pfam" id="PF01490"/>
    </source>
</evidence>
<evidence type="ECO:0000256" key="3">
    <source>
        <dbReference type="ARBA" id="ARBA00022692"/>
    </source>
</evidence>
<evidence type="ECO:0000256" key="4">
    <source>
        <dbReference type="ARBA" id="ARBA00022970"/>
    </source>
</evidence>
<evidence type="ECO:0000256" key="2">
    <source>
        <dbReference type="ARBA" id="ARBA00022448"/>
    </source>
</evidence>
<feature type="transmembrane region" description="Helical" evidence="7">
    <location>
        <begin position="82"/>
        <end position="101"/>
    </location>
</feature>
<keyword evidence="10" id="KW-1185">Reference proteome</keyword>
<name>A0AA38G0R7_TAXCH</name>
<evidence type="ECO:0000256" key="1">
    <source>
        <dbReference type="ARBA" id="ARBA00004370"/>
    </source>
</evidence>
<feature type="transmembrane region" description="Helical" evidence="7">
    <location>
        <begin position="122"/>
        <end position="142"/>
    </location>
</feature>
<accession>A0AA38G0R7</accession>
<evidence type="ECO:0000313" key="10">
    <source>
        <dbReference type="Proteomes" id="UP000824469"/>
    </source>
</evidence>
<dbReference type="Proteomes" id="UP000824469">
    <property type="component" value="Unassembled WGS sequence"/>
</dbReference>
<dbReference type="OMA" id="NPPAKDY"/>
<feature type="transmembrane region" description="Helical" evidence="7">
    <location>
        <begin position="272"/>
        <end position="294"/>
    </location>
</feature>
<dbReference type="InterPro" id="IPR013057">
    <property type="entry name" value="AA_transpt_TM"/>
</dbReference>
<feature type="domain" description="Amino acid transporter transmembrane" evidence="8">
    <location>
        <begin position="8"/>
        <end position="296"/>
    </location>
</feature>
<dbReference type="GO" id="GO:0016020">
    <property type="term" value="C:membrane"/>
    <property type="evidence" value="ECO:0007669"/>
    <property type="project" value="UniProtKB-SubCell"/>
</dbReference>
<feature type="transmembrane region" description="Helical" evidence="7">
    <location>
        <begin position="12"/>
        <end position="30"/>
    </location>
</feature>
<evidence type="ECO:0000313" key="9">
    <source>
        <dbReference type="EMBL" id="KAH9313856.1"/>
    </source>
</evidence>